<gene>
    <name evidence="2" type="ORF">PSTG_09421</name>
</gene>
<dbReference type="Proteomes" id="UP000054564">
    <property type="component" value="Unassembled WGS sequence"/>
</dbReference>
<keyword evidence="1" id="KW-0812">Transmembrane</keyword>
<evidence type="ECO:0000313" key="2">
    <source>
        <dbReference type="EMBL" id="KNE97310.1"/>
    </source>
</evidence>
<reference evidence="3" key="1">
    <citation type="submission" date="2014-03" db="EMBL/GenBank/DDBJ databases">
        <title>The Genome Sequence of Puccinia striiformis f. sp. tritici PST-78.</title>
        <authorList>
            <consortium name="The Broad Institute Genome Sequencing Platform"/>
            <person name="Cuomo C."/>
            <person name="Hulbert S."/>
            <person name="Chen X."/>
            <person name="Walker B."/>
            <person name="Young S.K."/>
            <person name="Zeng Q."/>
            <person name="Gargeya S."/>
            <person name="Fitzgerald M."/>
            <person name="Haas B."/>
            <person name="Abouelleil A."/>
            <person name="Alvarado L."/>
            <person name="Arachchi H.M."/>
            <person name="Berlin A.M."/>
            <person name="Chapman S.B."/>
            <person name="Goldberg J."/>
            <person name="Griggs A."/>
            <person name="Gujja S."/>
            <person name="Hansen M."/>
            <person name="Howarth C."/>
            <person name="Imamovic A."/>
            <person name="Larimer J."/>
            <person name="McCowan C."/>
            <person name="Montmayeur A."/>
            <person name="Murphy C."/>
            <person name="Neiman D."/>
            <person name="Pearson M."/>
            <person name="Priest M."/>
            <person name="Roberts A."/>
            <person name="Saif S."/>
            <person name="Shea T."/>
            <person name="Sisk P."/>
            <person name="Sykes S."/>
            <person name="Wortman J."/>
            <person name="Nusbaum C."/>
            <person name="Birren B."/>
        </authorList>
    </citation>
    <scope>NUCLEOTIDE SEQUENCE [LARGE SCALE GENOMIC DNA]</scope>
    <source>
        <strain evidence="3">race PST-78</strain>
    </source>
</reference>
<dbReference type="OrthoDB" id="2496311at2759"/>
<accession>A0A0L0VDE3</accession>
<feature type="transmembrane region" description="Helical" evidence="1">
    <location>
        <begin position="7"/>
        <end position="26"/>
    </location>
</feature>
<proteinExistence type="predicted"/>
<protein>
    <submittedName>
        <fullName evidence="2">Uncharacterized protein</fullName>
    </submittedName>
</protein>
<name>A0A0L0VDE3_9BASI</name>
<keyword evidence="1" id="KW-1133">Transmembrane helix</keyword>
<comment type="caution">
    <text evidence="2">The sequence shown here is derived from an EMBL/GenBank/DDBJ whole genome shotgun (WGS) entry which is preliminary data.</text>
</comment>
<keyword evidence="3" id="KW-1185">Reference proteome</keyword>
<organism evidence="2 3">
    <name type="scientific">Puccinia striiformis f. sp. tritici PST-78</name>
    <dbReference type="NCBI Taxonomy" id="1165861"/>
    <lineage>
        <taxon>Eukaryota</taxon>
        <taxon>Fungi</taxon>
        <taxon>Dikarya</taxon>
        <taxon>Basidiomycota</taxon>
        <taxon>Pucciniomycotina</taxon>
        <taxon>Pucciniomycetes</taxon>
        <taxon>Pucciniales</taxon>
        <taxon>Pucciniaceae</taxon>
        <taxon>Puccinia</taxon>
    </lineage>
</organism>
<dbReference type="EMBL" id="AJIL01000070">
    <property type="protein sequence ID" value="KNE97310.1"/>
    <property type="molecule type" value="Genomic_DNA"/>
</dbReference>
<evidence type="ECO:0000256" key="1">
    <source>
        <dbReference type="SAM" id="Phobius"/>
    </source>
</evidence>
<sequence length="227" mass="25401">MCKITDLGVMGLMIHVLLLQIIYPLGTMAHKHKAATVDPAIGGNGTTENFSFRRKLSWSNQDFELTRVSDNHPVLRAETHLSSQFSGIFRLDILVPGQPKLEVKVHKGAVWCGFRQTYELSNGVQLLVDPRGLLTDRWLIKRSGSLTRSYTWKRHAQGTGGPLLSEDGRTVAQFKTKTWGSESWASLYHETTPGFSEHEIITNGEVPLEVLTALFISAIVRKDACNW</sequence>
<evidence type="ECO:0000313" key="3">
    <source>
        <dbReference type="Proteomes" id="UP000054564"/>
    </source>
</evidence>
<dbReference type="AlphaFoldDB" id="A0A0L0VDE3"/>
<keyword evidence="1" id="KW-0472">Membrane</keyword>